<feature type="transmembrane region" description="Helical" evidence="2">
    <location>
        <begin position="221"/>
        <end position="243"/>
    </location>
</feature>
<gene>
    <name evidence="3" type="ORF">PDIGIT_LOCUS9954</name>
</gene>
<keyword evidence="2" id="KW-0812">Transmembrane</keyword>
<comment type="caution">
    <text evidence="3">The sequence shown here is derived from an EMBL/GenBank/DDBJ whole genome shotgun (WGS) entry which is preliminary data.</text>
</comment>
<feature type="region of interest" description="Disordered" evidence="1">
    <location>
        <begin position="155"/>
        <end position="216"/>
    </location>
</feature>
<protein>
    <submittedName>
        <fullName evidence="3">Uncharacterized protein</fullName>
    </submittedName>
</protein>
<organism evidence="3 4">
    <name type="scientific">Periconia digitata</name>
    <dbReference type="NCBI Taxonomy" id="1303443"/>
    <lineage>
        <taxon>Eukaryota</taxon>
        <taxon>Fungi</taxon>
        <taxon>Dikarya</taxon>
        <taxon>Ascomycota</taxon>
        <taxon>Pezizomycotina</taxon>
        <taxon>Dothideomycetes</taxon>
        <taxon>Pleosporomycetidae</taxon>
        <taxon>Pleosporales</taxon>
        <taxon>Massarineae</taxon>
        <taxon>Periconiaceae</taxon>
        <taxon>Periconia</taxon>
    </lineage>
</organism>
<name>A0A9W4UHW0_9PLEO</name>
<keyword evidence="4" id="KW-1185">Reference proteome</keyword>
<evidence type="ECO:0000256" key="1">
    <source>
        <dbReference type="SAM" id="MobiDB-lite"/>
    </source>
</evidence>
<evidence type="ECO:0000256" key="2">
    <source>
        <dbReference type="SAM" id="Phobius"/>
    </source>
</evidence>
<reference evidence="3" key="1">
    <citation type="submission" date="2023-01" db="EMBL/GenBank/DDBJ databases">
        <authorList>
            <person name="Van Ghelder C."/>
            <person name="Rancurel C."/>
        </authorList>
    </citation>
    <scope>NUCLEOTIDE SEQUENCE</scope>
    <source>
        <strain evidence="3">CNCM I-4278</strain>
    </source>
</reference>
<evidence type="ECO:0000313" key="3">
    <source>
        <dbReference type="EMBL" id="CAI6336848.1"/>
    </source>
</evidence>
<dbReference type="PANTHER" id="PTHR16861:SF4">
    <property type="entry name" value="SH3 DOMAIN PROTEIN (AFU_ORTHOLOGUE AFUA_1G13610)"/>
    <property type="match status" value="1"/>
</dbReference>
<evidence type="ECO:0000313" key="4">
    <source>
        <dbReference type="Proteomes" id="UP001152607"/>
    </source>
</evidence>
<keyword evidence="2" id="KW-1133">Transmembrane helix</keyword>
<dbReference type="OrthoDB" id="5344815at2759"/>
<dbReference type="PANTHER" id="PTHR16861">
    <property type="entry name" value="GLYCOPROTEIN 38"/>
    <property type="match status" value="1"/>
</dbReference>
<proteinExistence type="predicted"/>
<dbReference type="Proteomes" id="UP001152607">
    <property type="component" value="Unassembled WGS sequence"/>
</dbReference>
<sequence>MILPRQTSSAFDNHYYRFFNAQQPEKTISSGKSRDANGAITMTGLGHFSSSENWLLHFQSGRYFIRNFDYGGEFQLGLETKTSTEPKLWPRSGVVGQQWTMKKMEGVDGNTFVLTNALLGEEFYLGLNELNPVMTKDLKRGTQWRIEMNESAGMPAAGSGMIEDVDGAESLPPSASSSASPSASSSPPRYTAPSSPTTFPSPQTTLSPASNTSPPHMSSGAIAGITIGILALLAALATLVLVLRSRHNKAKKAAATTSKRSSHLEHYPPISSPLHGSFTKLSEAGAGVTGRYYAREKEVFAYQAGDGGSGPVEIDSVSVGSVAQELSGDCERREREVVELDCGAAPARPREVM</sequence>
<accession>A0A9W4UHW0</accession>
<keyword evidence="2" id="KW-0472">Membrane</keyword>
<dbReference type="EMBL" id="CAOQHR010000007">
    <property type="protein sequence ID" value="CAI6336848.1"/>
    <property type="molecule type" value="Genomic_DNA"/>
</dbReference>
<feature type="compositionally biased region" description="Low complexity" evidence="1">
    <location>
        <begin position="170"/>
        <end position="208"/>
    </location>
</feature>
<dbReference type="AlphaFoldDB" id="A0A9W4UHW0"/>